<dbReference type="SUPFAM" id="SSF51011">
    <property type="entry name" value="Glycosyl hydrolase domain"/>
    <property type="match status" value="1"/>
</dbReference>
<dbReference type="Gene3D" id="2.60.40.1760">
    <property type="entry name" value="glycosyl hydrolase (family 31)"/>
    <property type="match status" value="1"/>
</dbReference>
<evidence type="ECO:0000256" key="4">
    <source>
        <dbReference type="RuleBase" id="RU361185"/>
    </source>
</evidence>
<dbReference type="Pfam" id="PF17137">
    <property type="entry name" value="DUF5110"/>
    <property type="match status" value="1"/>
</dbReference>
<dbReference type="InterPro" id="IPR030458">
    <property type="entry name" value="Glyco_hydro_31_AS"/>
</dbReference>
<dbReference type="SUPFAM" id="SSF51445">
    <property type="entry name" value="(Trans)glycosidases"/>
    <property type="match status" value="1"/>
</dbReference>
<feature type="domain" description="Glycoside hydrolase family 31 N-terminal" evidence="6">
    <location>
        <begin position="62"/>
        <end position="128"/>
    </location>
</feature>
<dbReference type="CDD" id="cd14752">
    <property type="entry name" value="GH31_N"/>
    <property type="match status" value="1"/>
</dbReference>
<dbReference type="InterPro" id="IPR025887">
    <property type="entry name" value="Glyco_hydro_31_N_dom"/>
</dbReference>
<dbReference type="SUPFAM" id="SSF74650">
    <property type="entry name" value="Galactose mutarotase-like"/>
    <property type="match status" value="1"/>
</dbReference>
<feature type="domain" description="DUF5110" evidence="7">
    <location>
        <begin position="637"/>
        <end position="676"/>
    </location>
</feature>
<feature type="domain" description="Glycosyl hydrolase family 31 C-terminal" evidence="8">
    <location>
        <begin position="531"/>
        <end position="614"/>
    </location>
</feature>
<accession>A0ABX7S7R3</accession>
<organism evidence="9 10">
    <name type="scientific">Thermosipho ferrireducens</name>
    <dbReference type="NCBI Taxonomy" id="2571116"/>
    <lineage>
        <taxon>Bacteria</taxon>
        <taxon>Thermotogati</taxon>
        <taxon>Thermotogota</taxon>
        <taxon>Thermotogae</taxon>
        <taxon>Thermotogales</taxon>
        <taxon>Fervidobacteriaceae</taxon>
        <taxon>Thermosipho</taxon>
    </lineage>
</organism>
<evidence type="ECO:0000259" key="5">
    <source>
        <dbReference type="Pfam" id="PF01055"/>
    </source>
</evidence>
<evidence type="ECO:0000313" key="9">
    <source>
        <dbReference type="EMBL" id="QTA37667.1"/>
    </source>
</evidence>
<dbReference type="InterPro" id="IPR033403">
    <property type="entry name" value="DUF5110"/>
</dbReference>
<reference evidence="9 10" key="1">
    <citation type="submission" date="2021-03" db="EMBL/GenBank/DDBJ databases">
        <title>Thermosipho ferrireducens sp.nov., an anaerobic thermophilic iron-reducing bacterium isolated from a deep-sea hydrothermal sulfide deposits.</title>
        <authorList>
            <person name="Zeng X."/>
            <person name="Chen Y."/>
            <person name="Shao Z."/>
        </authorList>
    </citation>
    <scope>NUCLEOTIDE SEQUENCE [LARGE SCALE GENOMIC DNA]</scope>
    <source>
        <strain evidence="9 10">JL129W03</strain>
    </source>
</reference>
<feature type="domain" description="Glycoside hydrolase family 31 TIM barrel" evidence="5">
    <location>
        <begin position="173"/>
        <end position="521"/>
    </location>
</feature>
<sequence>MSIYKLVYGIPDVDSEAVVNKRIAVELECSDEGLYKIENIFEDIEFFSEDGFLVLKRRVSEGLVYGFGDKVGALNKRGKRYTFWNTDNYTHHPGTDPLYKSFPFYIFIDSNGIKHGVFTDYPGYLEIDLDSEGNGEFTFKIKGRGFVQYVITGKSIKEIVSSYVKLTGKNTAFPIWAFGYQQSRWSYFSQKEVLEIAKKFRSRQIPCDVIWLDIDYMDSYKVFTWNPKTFSSPEKMVGKLHKMGFKISAIIDPGVKVEKGYEVFESGKNKYFLKDNSGKDFEGAVWPGRVRFPDFRERKVRKWWGRYVNEFSKIGIDGFWNDMNEISVFATEKELEEIRNLFKNSTLEEGVNLAIKAGTVGEIGRRGRGEDIVHLDGEPHYKVRNVYGFNMNRAAFEGIKSNKRKFLITRSAYSGIQRYGGVWTGDNHSWWEHIFLEMIRLSSLSLSGVFYSGCDVGGFGGDVNAELLIRFMQFGSFIPMFRNHSAIGTRNQEPWAFGKKYEDILKKVIQNRYTLIPYIYTEYMRGILKNVPLLVPLFYHFEKDKLTYNIEDEFMLGSSLLIAPVYRPGQYYRVVYLPKRALELNNNKFFSKGWHCIDAPLEIIPYFQIDGTIVPRWKAMNYLFEKEPEFVNATVVAYSGKAAGYFYEDDGITKEYKKGKYNLYKIFYKDGDIYVKALKEAIPHKSRRWIFKVFTKNNVETLEKII</sequence>
<dbReference type="Gene3D" id="2.60.40.1180">
    <property type="entry name" value="Golgi alpha-mannosidase II"/>
    <property type="match status" value="2"/>
</dbReference>
<dbReference type="PANTHER" id="PTHR22762:SF166">
    <property type="entry name" value="ALPHA-GLUCOSIDASE"/>
    <property type="match status" value="1"/>
</dbReference>
<comment type="similarity">
    <text evidence="1 4">Belongs to the glycosyl hydrolase 31 family.</text>
</comment>
<gene>
    <name evidence="9" type="ORF">JYK00_08025</name>
</gene>
<protein>
    <submittedName>
        <fullName evidence="9">DUF5110 domain-containing protein</fullName>
    </submittedName>
</protein>
<dbReference type="CDD" id="cd06604">
    <property type="entry name" value="GH31_glucosidase_II_MalA"/>
    <property type="match status" value="1"/>
</dbReference>
<dbReference type="Pfam" id="PF01055">
    <property type="entry name" value="Glyco_hydro_31_2nd"/>
    <property type="match status" value="1"/>
</dbReference>
<evidence type="ECO:0000313" key="10">
    <source>
        <dbReference type="Proteomes" id="UP000671862"/>
    </source>
</evidence>
<dbReference type="Pfam" id="PF13802">
    <property type="entry name" value="Gal_mutarotas_2"/>
    <property type="match status" value="1"/>
</dbReference>
<evidence type="ECO:0000259" key="6">
    <source>
        <dbReference type="Pfam" id="PF13802"/>
    </source>
</evidence>
<evidence type="ECO:0000256" key="3">
    <source>
        <dbReference type="ARBA" id="ARBA00023295"/>
    </source>
</evidence>
<dbReference type="PANTHER" id="PTHR22762">
    <property type="entry name" value="ALPHA-GLUCOSIDASE"/>
    <property type="match status" value="1"/>
</dbReference>
<keyword evidence="10" id="KW-1185">Reference proteome</keyword>
<evidence type="ECO:0000259" key="7">
    <source>
        <dbReference type="Pfam" id="PF17137"/>
    </source>
</evidence>
<proteinExistence type="inferred from homology"/>
<dbReference type="Pfam" id="PF21365">
    <property type="entry name" value="Glyco_hydro_31_3rd"/>
    <property type="match status" value="1"/>
</dbReference>
<dbReference type="Gene3D" id="3.20.20.80">
    <property type="entry name" value="Glycosidases"/>
    <property type="match status" value="1"/>
</dbReference>
<dbReference type="RefSeq" id="WP_207566391.1">
    <property type="nucleotide sequence ID" value="NZ_CP071446.1"/>
</dbReference>
<dbReference type="InterPro" id="IPR013780">
    <property type="entry name" value="Glyco_hydro_b"/>
</dbReference>
<evidence type="ECO:0000256" key="1">
    <source>
        <dbReference type="ARBA" id="ARBA00007806"/>
    </source>
</evidence>
<keyword evidence="3 4" id="KW-0326">Glycosidase</keyword>
<dbReference type="InterPro" id="IPR011013">
    <property type="entry name" value="Gal_mutarotase_sf_dom"/>
</dbReference>
<dbReference type="InterPro" id="IPR000322">
    <property type="entry name" value="Glyco_hydro_31_TIM"/>
</dbReference>
<evidence type="ECO:0000256" key="2">
    <source>
        <dbReference type="ARBA" id="ARBA00022801"/>
    </source>
</evidence>
<name>A0ABX7S7R3_9BACT</name>
<dbReference type="Proteomes" id="UP000671862">
    <property type="component" value="Chromosome"/>
</dbReference>
<dbReference type="EMBL" id="CP071446">
    <property type="protein sequence ID" value="QTA37667.1"/>
    <property type="molecule type" value="Genomic_DNA"/>
</dbReference>
<dbReference type="InterPro" id="IPR017853">
    <property type="entry name" value="GH"/>
</dbReference>
<dbReference type="InterPro" id="IPR048395">
    <property type="entry name" value="Glyco_hydro_31_C"/>
</dbReference>
<dbReference type="PROSITE" id="PS00129">
    <property type="entry name" value="GLYCOSYL_HYDROL_F31_1"/>
    <property type="match status" value="1"/>
</dbReference>
<evidence type="ECO:0000259" key="8">
    <source>
        <dbReference type="Pfam" id="PF21365"/>
    </source>
</evidence>
<keyword evidence="2 4" id="KW-0378">Hydrolase</keyword>